<protein>
    <submittedName>
        <fullName evidence="1">Uncharacterized protein</fullName>
    </submittedName>
</protein>
<comment type="caution">
    <text evidence="1">The sequence shown here is derived from an EMBL/GenBank/DDBJ whole genome shotgun (WGS) entry which is preliminary data.</text>
</comment>
<evidence type="ECO:0000313" key="1">
    <source>
        <dbReference type="EMBL" id="RBW70474.1"/>
    </source>
</evidence>
<proteinExistence type="predicted"/>
<evidence type="ECO:0000313" key="2">
    <source>
        <dbReference type="Proteomes" id="UP000253314"/>
    </source>
</evidence>
<dbReference type="Proteomes" id="UP000253314">
    <property type="component" value="Unassembled WGS sequence"/>
</dbReference>
<dbReference type="EMBL" id="QOCW01000004">
    <property type="protein sequence ID" value="RBW70474.1"/>
    <property type="molecule type" value="Genomic_DNA"/>
</dbReference>
<dbReference type="RefSeq" id="WP_142675754.1">
    <property type="nucleotide sequence ID" value="NZ_QOCW01000004.1"/>
</dbReference>
<name>A0A366Y251_9BACI</name>
<reference evidence="1 2" key="1">
    <citation type="submission" date="2018-07" db="EMBL/GenBank/DDBJ databases">
        <title>Lottiidibacillus patelloidae gen. nov., sp. nov., isolated from the intestinal tract of a marine limpet and the reclassification of B. taeanensis BH030017T, B. algicola KMM 3737T and B. hwajinpoensis SW-72T as genus Lottiidibacillus.</title>
        <authorList>
            <person name="Liu R."/>
            <person name="Huang Z."/>
        </authorList>
    </citation>
    <scope>NUCLEOTIDE SEQUENCE [LARGE SCALE GENOMIC DNA]</scope>
    <source>
        <strain evidence="1 2">BH030017</strain>
    </source>
</reference>
<keyword evidence="2" id="KW-1185">Reference proteome</keyword>
<dbReference type="AlphaFoldDB" id="A0A366Y251"/>
<organism evidence="1 2">
    <name type="scientific">Bacillus taeanensis</name>
    <dbReference type="NCBI Taxonomy" id="273032"/>
    <lineage>
        <taxon>Bacteria</taxon>
        <taxon>Bacillati</taxon>
        <taxon>Bacillota</taxon>
        <taxon>Bacilli</taxon>
        <taxon>Bacillales</taxon>
        <taxon>Bacillaceae</taxon>
        <taxon>Bacillus</taxon>
    </lineage>
</organism>
<sequence>MTSSIYKKDLDEAFEPREYYRSGISKEQVGIALTDREDKAQQILQKFQQHPKIRDIIMLSYSGEMLIAIKPAAYYQKNFDEVKQGISQQLESEGIAATLVTTPAQFRKIKKLKNKKYSVNIKEWELEWNKVLDEI</sequence>
<gene>
    <name evidence="1" type="ORF">DS031_05455</name>
</gene>
<accession>A0A366Y251</accession>